<evidence type="ECO:0000313" key="8">
    <source>
        <dbReference type="EMBL" id="MBC5724232.1"/>
    </source>
</evidence>
<keyword evidence="9" id="KW-1185">Reference proteome</keyword>
<dbReference type="PANTHER" id="PTHR30068">
    <property type="entry name" value="URONATE ISOMERASE"/>
    <property type="match status" value="1"/>
</dbReference>
<dbReference type="InterPro" id="IPR003766">
    <property type="entry name" value="Uronate_isomerase"/>
</dbReference>
<dbReference type="RefSeq" id="WP_054326061.1">
    <property type="nucleotide sequence ID" value="NZ_JACOPL010000001.1"/>
</dbReference>
<accession>A0A923LTS6</accession>
<comment type="caution">
    <text evidence="8">The sequence shown here is derived from an EMBL/GenBank/DDBJ whole genome shotgun (WGS) entry which is preliminary data.</text>
</comment>
<proteinExistence type="inferred from homology"/>
<dbReference type="PANTHER" id="PTHR30068:SF4">
    <property type="entry name" value="URONATE ISOMERASE"/>
    <property type="match status" value="1"/>
</dbReference>
<keyword evidence="6 7" id="KW-0413">Isomerase</keyword>
<evidence type="ECO:0000256" key="4">
    <source>
        <dbReference type="ARBA" id="ARBA00012546"/>
    </source>
</evidence>
<sequence>MQGFIHDDFLLTTEPARRLYHEHAERMPIFDYHCHLSPAEIYENKQFSDIGEAWLAGDHYKWRVLRANAVPEKYVTGNASYRDKFDRFAAIMPCLIGNPIYHWSHLELKRFFGIDELLSSQTADSVWERANSKLKSPDGAARSLISESNVRALCTTDDPVDDLRYHRLLAEDNSFTTKVLPTFRPEKALDILSAGYPAYLQKLGAASGIYVRTLDDVKQALAARVEYFASCGCRLSDHSFGAPDFTVWDEGAAEEAMSKALAGEQLLDYEVAAYQSAIMDFLGGLYADKGFAMQLHIGAIRNLNTQRFRSIGVDIGCDSIGDTIPAASLAALLDRMAVRGKLPRTILYTLNAADNDKLIAAAGCFQDESTAGKIQFGSAWWFNDHFDGMTAQLKSLANIGVLSRFVGMLTDSRSFLSYPRHEYFRRVLCELVGGWIASGMAPADYDGIGKIIEDICFNNIWQYIGLE</sequence>
<comment type="catalytic activity">
    <reaction evidence="7">
        <text>aldehydo-D-galacturonate = keto-D-tagaturonate</text>
        <dbReference type="Rhea" id="RHEA:27702"/>
        <dbReference type="ChEBI" id="CHEBI:12952"/>
        <dbReference type="ChEBI" id="CHEBI:17886"/>
    </reaction>
</comment>
<evidence type="ECO:0000256" key="2">
    <source>
        <dbReference type="ARBA" id="ARBA00004892"/>
    </source>
</evidence>
<evidence type="ECO:0000256" key="6">
    <source>
        <dbReference type="ARBA" id="ARBA00023235"/>
    </source>
</evidence>
<dbReference type="NCBIfam" id="NF002794">
    <property type="entry name" value="PRK02925.1"/>
    <property type="match status" value="1"/>
</dbReference>
<dbReference type="Proteomes" id="UP000606499">
    <property type="component" value="Unassembled WGS sequence"/>
</dbReference>
<dbReference type="GO" id="GO:0042840">
    <property type="term" value="P:D-glucuronate catabolic process"/>
    <property type="evidence" value="ECO:0007669"/>
    <property type="project" value="TreeGrafter"/>
</dbReference>
<dbReference type="AlphaFoldDB" id="A0A923LTS6"/>
<comment type="catalytic activity">
    <reaction evidence="1 7">
        <text>D-glucuronate = D-fructuronate</text>
        <dbReference type="Rhea" id="RHEA:13049"/>
        <dbReference type="ChEBI" id="CHEBI:58720"/>
        <dbReference type="ChEBI" id="CHEBI:59863"/>
        <dbReference type="EC" id="5.3.1.12"/>
    </reaction>
</comment>
<evidence type="ECO:0000256" key="3">
    <source>
        <dbReference type="ARBA" id="ARBA00008397"/>
    </source>
</evidence>
<comment type="pathway">
    <text evidence="2 7">Carbohydrate metabolism; pentose and glucuronate interconversion.</text>
</comment>
<name>A0A923LTS6_9FIRM</name>
<dbReference type="SUPFAM" id="SSF51556">
    <property type="entry name" value="Metallo-dependent hydrolases"/>
    <property type="match status" value="1"/>
</dbReference>
<protein>
    <recommendedName>
        <fullName evidence="5 7">Uronate isomerase</fullName>
        <ecNumber evidence="4 7">5.3.1.12</ecNumber>
    </recommendedName>
    <alternativeName>
        <fullName evidence="7">Glucuronate isomerase</fullName>
    </alternativeName>
    <alternativeName>
        <fullName evidence="7">Uronic isomerase</fullName>
    </alternativeName>
</protein>
<dbReference type="GO" id="GO:0019698">
    <property type="term" value="P:D-galacturonate catabolic process"/>
    <property type="evidence" value="ECO:0007669"/>
    <property type="project" value="TreeGrafter"/>
</dbReference>
<dbReference type="HAMAP" id="MF_00675">
    <property type="entry name" value="UxaC"/>
    <property type="match status" value="1"/>
</dbReference>
<dbReference type="EC" id="5.3.1.12" evidence="4 7"/>
<gene>
    <name evidence="7 8" type="primary">uxaC</name>
    <name evidence="8" type="ORF">H8S45_01950</name>
</gene>
<organism evidence="8 9">
    <name type="scientific">Agathobaculum faecis</name>
    <dbReference type="NCBI Taxonomy" id="2763013"/>
    <lineage>
        <taxon>Bacteria</taxon>
        <taxon>Bacillati</taxon>
        <taxon>Bacillota</taxon>
        <taxon>Clostridia</taxon>
        <taxon>Eubacteriales</taxon>
        <taxon>Butyricicoccaceae</taxon>
        <taxon>Agathobaculum</taxon>
    </lineage>
</organism>
<evidence type="ECO:0000256" key="5">
    <source>
        <dbReference type="ARBA" id="ARBA00020555"/>
    </source>
</evidence>
<evidence type="ECO:0000313" key="9">
    <source>
        <dbReference type="Proteomes" id="UP000606499"/>
    </source>
</evidence>
<dbReference type="Gene3D" id="3.20.20.140">
    <property type="entry name" value="Metal-dependent hydrolases"/>
    <property type="match status" value="1"/>
</dbReference>
<dbReference type="EMBL" id="JACOPL010000001">
    <property type="protein sequence ID" value="MBC5724232.1"/>
    <property type="molecule type" value="Genomic_DNA"/>
</dbReference>
<dbReference type="Pfam" id="PF02614">
    <property type="entry name" value="UxaC"/>
    <property type="match status" value="1"/>
</dbReference>
<dbReference type="GO" id="GO:0008880">
    <property type="term" value="F:glucuronate isomerase activity"/>
    <property type="evidence" value="ECO:0007669"/>
    <property type="project" value="UniProtKB-UniRule"/>
</dbReference>
<dbReference type="InterPro" id="IPR032466">
    <property type="entry name" value="Metal_Hydrolase"/>
</dbReference>
<evidence type="ECO:0000256" key="1">
    <source>
        <dbReference type="ARBA" id="ARBA00001165"/>
    </source>
</evidence>
<comment type="similarity">
    <text evidence="3 7">Belongs to the metallo-dependent hydrolases superfamily. Uronate isomerase family.</text>
</comment>
<dbReference type="Gene3D" id="1.10.2020.10">
    <property type="entry name" value="uronate isomerase, domain 2, chain A"/>
    <property type="match status" value="1"/>
</dbReference>
<evidence type="ECO:0000256" key="7">
    <source>
        <dbReference type="HAMAP-Rule" id="MF_00675"/>
    </source>
</evidence>
<reference evidence="8" key="1">
    <citation type="submission" date="2020-08" db="EMBL/GenBank/DDBJ databases">
        <title>Genome public.</title>
        <authorList>
            <person name="Liu C."/>
            <person name="Sun Q."/>
        </authorList>
    </citation>
    <scope>NUCLEOTIDE SEQUENCE</scope>
    <source>
        <strain evidence="8">NSJ-28</strain>
    </source>
</reference>